<keyword evidence="2" id="KW-0812">Transmembrane</keyword>
<dbReference type="GO" id="GO:0032259">
    <property type="term" value="P:methylation"/>
    <property type="evidence" value="ECO:0007669"/>
    <property type="project" value="UniProtKB-KW"/>
</dbReference>
<comment type="caution">
    <text evidence="6">The sequence shown here is derived from an EMBL/GenBank/DDBJ whole genome shotgun (WGS) entry which is preliminary data.</text>
</comment>
<dbReference type="RefSeq" id="WP_115450275.1">
    <property type="nucleotide sequence ID" value="NZ_QNQT01000001.1"/>
</dbReference>
<dbReference type="OrthoDB" id="9793277at2"/>
<reference evidence="6 7" key="1">
    <citation type="submission" date="2018-07" db="EMBL/GenBank/DDBJ databases">
        <title>Bacillus sp. YLB-04 draft genome sequence.</title>
        <authorList>
            <person name="Yu L."/>
            <person name="Tang X."/>
        </authorList>
    </citation>
    <scope>NUCLEOTIDE SEQUENCE [LARGE SCALE GENOMIC DNA]</scope>
    <source>
        <strain evidence="6 7">YLB-04</strain>
    </source>
</reference>
<dbReference type="GO" id="GO:0008168">
    <property type="term" value="F:methyltransferase activity"/>
    <property type="evidence" value="ECO:0007669"/>
    <property type="project" value="UniProtKB-KW"/>
</dbReference>
<comment type="subcellular location">
    <subcellularLocation>
        <location evidence="1">Endomembrane system</location>
        <topology evidence="1">Multi-pass membrane protein</topology>
    </subcellularLocation>
</comment>
<keyword evidence="4" id="KW-0472">Membrane</keyword>
<sequence>MAFGFVGLGKKYKKEAQSYYDNPEQTDSLLNRAFGKADKNRNSLGFSWKKLQLLFELARAWAKGEYKDVSKGTILAVIGAIIYFVSPVDIIPDFLLGLGLVDDAAVLALSWNRITKDLEKFSTWKNTIDSPQQAENPLS</sequence>
<dbReference type="GO" id="GO:0012505">
    <property type="term" value="C:endomembrane system"/>
    <property type="evidence" value="ECO:0007669"/>
    <property type="project" value="UniProtKB-SubCell"/>
</dbReference>
<feature type="domain" description="DUF1232" evidence="5">
    <location>
        <begin position="74"/>
        <end position="109"/>
    </location>
</feature>
<gene>
    <name evidence="6" type="ORF">DRW41_01950</name>
</gene>
<keyword evidence="6" id="KW-0489">Methyltransferase</keyword>
<keyword evidence="6" id="KW-0808">Transferase</keyword>
<keyword evidence="3" id="KW-1133">Transmembrane helix</keyword>
<protein>
    <submittedName>
        <fullName evidence="6">Methyltransferase type 11</fullName>
    </submittedName>
</protein>
<dbReference type="Pfam" id="PF06803">
    <property type="entry name" value="DUF1232"/>
    <property type="match status" value="1"/>
</dbReference>
<organism evidence="6 7">
    <name type="scientific">Neobacillus piezotolerans</name>
    <dbReference type="NCBI Taxonomy" id="2259171"/>
    <lineage>
        <taxon>Bacteria</taxon>
        <taxon>Bacillati</taxon>
        <taxon>Bacillota</taxon>
        <taxon>Bacilli</taxon>
        <taxon>Bacillales</taxon>
        <taxon>Bacillaceae</taxon>
        <taxon>Neobacillus</taxon>
    </lineage>
</organism>
<name>A0A3D8GV47_9BACI</name>
<dbReference type="Proteomes" id="UP000257144">
    <property type="component" value="Unassembled WGS sequence"/>
</dbReference>
<evidence type="ECO:0000256" key="1">
    <source>
        <dbReference type="ARBA" id="ARBA00004127"/>
    </source>
</evidence>
<keyword evidence="7" id="KW-1185">Reference proteome</keyword>
<evidence type="ECO:0000313" key="7">
    <source>
        <dbReference type="Proteomes" id="UP000257144"/>
    </source>
</evidence>
<dbReference type="AlphaFoldDB" id="A0A3D8GV47"/>
<proteinExistence type="predicted"/>
<accession>A0A3D8GV47</accession>
<evidence type="ECO:0000256" key="3">
    <source>
        <dbReference type="ARBA" id="ARBA00022989"/>
    </source>
</evidence>
<evidence type="ECO:0000259" key="5">
    <source>
        <dbReference type="Pfam" id="PF06803"/>
    </source>
</evidence>
<dbReference type="InterPro" id="IPR010652">
    <property type="entry name" value="DUF1232"/>
</dbReference>
<evidence type="ECO:0000256" key="4">
    <source>
        <dbReference type="ARBA" id="ARBA00023136"/>
    </source>
</evidence>
<evidence type="ECO:0000313" key="6">
    <source>
        <dbReference type="EMBL" id="RDU38354.1"/>
    </source>
</evidence>
<dbReference type="EMBL" id="QNQT01000001">
    <property type="protein sequence ID" value="RDU38354.1"/>
    <property type="molecule type" value="Genomic_DNA"/>
</dbReference>
<evidence type="ECO:0000256" key="2">
    <source>
        <dbReference type="ARBA" id="ARBA00022692"/>
    </source>
</evidence>